<evidence type="ECO:0000313" key="2">
    <source>
        <dbReference type="WBParaSite" id="Hba_11846"/>
    </source>
</evidence>
<organism evidence="1 2">
    <name type="scientific">Heterorhabditis bacteriophora</name>
    <name type="common">Entomopathogenic nematode worm</name>
    <dbReference type="NCBI Taxonomy" id="37862"/>
    <lineage>
        <taxon>Eukaryota</taxon>
        <taxon>Metazoa</taxon>
        <taxon>Ecdysozoa</taxon>
        <taxon>Nematoda</taxon>
        <taxon>Chromadorea</taxon>
        <taxon>Rhabditida</taxon>
        <taxon>Rhabditina</taxon>
        <taxon>Rhabditomorpha</taxon>
        <taxon>Strongyloidea</taxon>
        <taxon>Heterorhabditidae</taxon>
        <taxon>Heterorhabditis</taxon>
    </lineage>
</organism>
<name>A0A1I7X2X8_HETBA</name>
<accession>A0A1I7X2X8</accession>
<dbReference type="Proteomes" id="UP000095283">
    <property type="component" value="Unplaced"/>
</dbReference>
<keyword evidence="1" id="KW-1185">Reference proteome</keyword>
<protein>
    <submittedName>
        <fullName evidence="2">Uncharacterized protein</fullName>
    </submittedName>
</protein>
<proteinExistence type="predicted"/>
<dbReference type="WBParaSite" id="Hba_11846">
    <property type="protein sequence ID" value="Hba_11846"/>
    <property type="gene ID" value="Hba_11846"/>
</dbReference>
<dbReference type="AlphaFoldDB" id="A0A1I7X2X8"/>
<reference evidence="2" key="1">
    <citation type="submission" date="2016-11" db="UniProtKB">
        <authorList>
            <consortium name="WormBaseParasite"/>
        </authorList>
    </citation>
    <scope>IDENTIFICATION</scope>
</reference>
<evidence type="ECO:0000313" key="1">
    <source>
        <dbReference type="Proteomes" id="UP000095283"/>
    </source>
</evidence>
<sequence length="117" mass="13706">MKSKYWYCTYFVGSSKFWFEVMNISTGCTNETVAEGHCFGLSICGWCYDYGEARIVSKEYEKFNSFCLSLVHFLKFTLEVSCNNYVFILRSGMSYNPLYYQEHLKIIKIANKTTKPI</sequence>